<proteinExistence type="inferred from homology"/>
<dbReference type="Gene3D" id="3.40.980.10">
    <property type="entry name" value="MoaB/Mog-like domain"/>
    <property type="match status" value="1"/>
</dbReference>
<dbReference type="NCBIfam" id="NF045515">
    <property type="entry name" value="Glp_gephyrin"/>
    <property type="match status" value="1"/>
</dbReference>
<comment type="cofactor">
    <cofactor evidence="6">
        <name>Mg(2+)</name>
        <dbReference type="ChEBI" id="CHEBI:18420"/>
    </cofactor>
</comment>
<feature type="domain" description="MoaB/Mog" evidence="7">
    <location>
        <begin position="174"/>
        <end position="312"/>
    </location>
</feature>
<evidence type="ECO:0000256" key="2">
    <source>
        <dbReference type="ARBA" id="ARBA00005046"/>
    </source>
</evidence>
<keyword evidence="6 8" id="KW-0808">Transferase</keyword>
<dbReference type="Gene3D" id="2.170.190.11">
    <property type="entry name" value="Molybdopterin biosynthesis moea protein, domain 3"/>
    <property type="match status" value="1"/>
</dbReference>
<dbReference type="SUPFAM" id="SSF63867">
    <property type="entry name" value="MoeA C-terminal domain-like"/>
    <property type="match status" value="1"/>
</dbReference>
<comment type="catalytic activity">
    <reaction evidence="5">
        <text>adenylyl-molybdopterin + molybdate = Mo-molybdopterin + AMP + H(+)</text>
        <dbReference type="Rhea" id="RHEA:35047"/>
        <dbReference type="ChEBI" id="CHEBI:15378"/>
        <dbReference type="ChEBI" id="CHEBI:36264"/>
        <dbReference type="ChEBI" id="CHEBI:62727"/>
        <dbReference type="ChEBI" id="CHEBI:71302"/>
        <dbReference type="ChEBI" id="CHEBI:456215"/>
        <dbReference type="EC" id="2.10.1.1"/>
    </reaction>
</comment>
<comment type="pathway">
    <text evidence="2 6">Cofactor biosynthesis; molybdopterin biosynthesis.</text>
</comment>
<dbReference type="InterPro" id="IPR036135">
    <property type="entry name" value="MoeA_linker/N_sf"/>
</dbReference>
<dbReference type="SMART" id="SM00852">
    <property type="entry name" value="MoCF_biosynth"/>
    <property type="match status" value="1"/>
</dbReference>
<keyword evidence="6" id="KW-0500">Molybdenum</keyword>
<dbReference type="GO" id="GO:0046872">
    <property type="term" value="F:metal ion binding"/>
    <property type="evidence" value="ECO:0007669"/>
    <property type="project" value="UniProtKB-UniRule"/>
</dbReference>
<dbReference type="SUPFAM" id="SSF53218">
    <property type="entry name" value="Molybdenum cofactor biosynthesis proteins"/>
    <property type="match status" value="1"/>
</dbReference>
<evidence type="ECO:0000313" key="9">
    <source>
        <dbReference type="Proteomes" id="UP000494115"/>
    </source>
</evidence>
<evidence type="ECO:0000256" key="6">
    <source>
        <dbReference type="RuleBase" id="RU365090"/>
    </source>
</evidence>
<dbReference type="GO" id="GO:0061599">
    <property type="term" value="F:molybdopterin molybdotransferase activity"/>
    <property type="evidence" value="ECO:0007669"/>
    <property type="project" value="UniProtKB-UniRule"/>
</dbReference>
<dbReference type="EMBL" id="CADIKM010000033">
    <property type="protein sequence ID" value="CAB3799567.1"/>
    <property type="molecule type" value="Genomic_DNA"/>
</dbReference>
<dbReference type="AlphaFoldDB" id="A0A6S7BQW8"/>
<dbReference type="CDD" id="cd00887">
    <property type="entry name" value="MoeA"/>
    <property type="match status" value="1"/>
</dbReference>
<dbReference type="InterPro" id="IPR036425">
    <property type="entry name" value="MoaB/Mog-like_dom_sf"/>
</dbReference>
<sequence length="401" mass="42681">MLTFDDAQQRLVHDAPSPTRTELISIYGAAGRVLAEPIHAVLDLPAADNSAMDGYAIRHADFQAGQALPVQEHCFAGETPAPLAQGRATRLFTGSMIPEGADTVVMQEHAREIDGGVEIDAVHCAGQHIRRRGEDIREGQLLLPAGTFVQPAQIGLIAAQGIEQVRVFAKLEVGILTSGDELVEAGNVRAPQQVFNSNAPMLSALVEGMNARVSRVLLSRDNEFELRCAFSQLLTQCDLVISVGGASVGEKDFIKPVLESIGGSLAFCRVLMKPGKPVFASYVAGKPVICLPGNPGAAFSVFALLVSPLIRHMQGRANVFPPVSRIPLRGVTRGGGDRDEFLRVQCRPADDGQAELVPFAEQGAGSVSSMACASGLARIPTGSQFCAGTSAAYYDFRHWLE</sequence>
<comment type="similarity">
    <text evidence="3 6">Belongs to the MoeA family.</text>
</comment>
<organism evidence="8 9">
    <name type="scientific">Pararobbsia alpina</name>
    <dbReference type="NCBI Taxonomy" id="621374"/>
    <lineage>
        <taxon>Bacteria</taxon>
        <taxon>Pseudomonadati</taxon>
        <taxon>Pseudomonadota</taxon>
        <taxon>Betaproteobacteria</taxon>
        <taxon>Burkholderiales</taxon>
        <taxon>Burkholderiaceae</taxon>
        <taxon>Pararobbsia</taxon>
    </lineage>
</organism>
<dbReference type="Gene3D" id="3.90.105.10">
    <property type="entry name" value="Molybdopterin biosynthesis moea protein, domain 2"/>
    <property type="match status" value="1"/>
</dbReference>
<keyword evidence="9" id="KW-1185">Reference proteome</keyword>
<reference evidence="8 9" key="1">
    <citation type="submission" date="2020-04" db="EMBL/GenBank/DDBJ databases">
        <authorList>
            <person name="De Canck E."/>
        </authorList>
    </citation>
    <scope>NUCLEOTIDE SEQUENCE [LARGE SCALE GENOMIC DNA]</scope>
    <source>
        <strain evidence="8 9">LMG 28138</strain>
    </source>
</reference>
<dbReference type="PANTHER" id="PTHR10192">
    <property type="entry name" value="MOLYBDOPTERIN BIOSYNTHESIS PROTEIN"/>
    <property type="match status" value="1"/>
</dbReference>
<evidence type="ECO:0000256" key="1">
    <source>
        <dbReference type="ARBA" id="ARBA00002901"/>
    </source>
</evidence>
<evidence type="ECO:0000259" key="7">
    <source>
        <dbReference type="SMART" id="SM00852"/>
    </source>
</evidence>
<dbReference type="PANTHER" id="PTHR10192:SF5">
    <property type="entry name" value="GEPHYRIN"/>
    <property type="match status" value="1"/>
</dbReference>
<keyword evidence="4 6" id="KW-0501">Molybdenum cofactor biosynthesis</keyword>
<dbReference type="GO" id="GO:0006777">
    <property type="term" value="P:Mo-molybdopterin cofactor biosynthetic process"/>
    <property type="evidence" value="ECO:0007669"/>
    <property type="project" value="UniProtKB-UniRule"/>
</dbReference>
<dbReference type="InterPro" id="IPR038987">
    <property type="entry name" value="MoeA-like"/>
</dbReference>
<dbReference type="InterPro" id="IPR001453">
    <property type="entry name" value="MoaB/Mog_dom"/>
</dbReference>
<keyword evidence="6" id="KW-0479">Metal-binding</keyword>
<dbReference type="Pfam" id="PF03454">
    <property type="entry name" value="MoeA_C"/>
    <property type="match status" value="1"/>
</dbReference>
<protein>
    <recommendedName>
        <fullName evidence="6">Molybdopterin molybdenumtransferase</fullName>
        <ecNumber evidence="6">2.10.1.1</ecNumber>
    </recommendedName>
</protein>
<dbReference type="Proteomes" id="UP000494115">
    <property type="component" value="Unassembled WGS sequence"/>
</dbReference>
<evidence type="ECO:0000256" key="4">
    <source>
        <dbReference type="ARBA" id="ARBA00023150"/>
    </source>
</evidence>
<evidence type="ECO:0000313" key="8">
    <source>
        <dbReference type="EMBL" id="CAB3799567.1"/>
    </source>
</evidence>
<evidence type="ECO:0000256" key="3">
    <source>
        <dbReference type="ARBA" id="ARBA00010763"/>
    </source>
</evidence>
<name>A0A6S7BQW8_9BURK</name>
<evidence type="ECO:0000256" key="5">
    <source>
        <dbReference type="ARBA" id="ARBA00047317"/>
    </source>
</evidence>
<dbReference type="Gene3D" id="2.40.340.10">
    <property type="entry name" value="MoeA, C-terminal, domain IV"/>
    <property type="match status" value="1"/>
</dbReference>
<dbReference type="Pfam" id="PF03453">
    <property type="entry name" value="MoeA_N"/>
    <property type="match status" value="1"/>
</dbReference>
<dbReference type="GO" id="GO:0005829">
    <property type="term" value="C:cytosol"/>
    <property type="evidence" value="ECO:0007669"/>
    <property type="project" value="TreeGrafter"/>
</dbReference>
<comment type="function">
    <text evidence="1 6">Catalyzes the insertion of molybdate into adenylated molybdopterin with the concomitant release of AMP.</text>
</comment>
<dbReference type="EC" id="2.10.1.1" evidence="6"/>
<dbReference type="Pfam" id="PF00994">
    <property type="entry name" value="MoCF_biosynth"/>
    <property type="match status" value="1"/>
</dbReference>
<dbReference type="InterPro" id="IPR036688">
    <property type="entry name" value="MoeA_C_domain_IV_sf"/>
</dbReference>
<dbReference type="InterPro" id="IPR005110">
    <property type="entry name" value="MoeA_linker/N"/>
</dbReference>
<gene>
    <name evidence="8" type="primary">moeA_2</name>
    <name evidence="8" type="ORF">LMG28138_04677</name>
</gene>
<dbReference type="SUPFAM" id="SSF63882">
    <property type="entry name" value="MoeA N-terminal region -like"/>
    <property type="match status" value="1"/>
</dbReference>
<dbReference type="RefSeq" id="WP_175107311.1">
    <property type="nucleotide sequence ID" value="NZ_CADIKM010000033.1"/>
</dbReference>
<keyword evidence="6" id="KW-0460">Magnesium</keyword>
<dbReference type="InterPro" id="IPR005111">
    <property type="entry name" value="MoeA_C_domain_IV"/>
</dbReference>
<dbReference type="UniPathway" id="UPA00344"/>
<accession>A0A6S7BQW8</accession>